<gene>
    <name evidence="2" type="ORF">CY34DRAFT_19148</name>
</gene>
<feature type="compositionally biased region" description="Acidic residues" evidence="1">
    <location>
        <begin position="208"/>
        <end position="222"/>
    </location>
</feature>
<evidence type="ECO:0000313" key="3">
    <source>
        <dbReference type="Proteomes" id="UP000054485"/>
    </source>
</evidence>
<feature type="compositionally biased region" description="Polar residues" evidence="1">
    <location>
        <begin position="23"/>
        <end position="33"/>
    </location>
</feature>
<dbReference type="AlphaFoldDB" id="A0A0C9ZSM7"/>
<dbReference type="HOGENOM" id="CLU_562806_0_0_1"/>
<keyword evidence="3" id="KW-1185">Reference proteome</keyword>
<feature type="region of interest" description="Disordered" evidence="1">
    <location>
        <begin position="203"/>
        <end position="301"/>
    </location>
</feature>
<sequence>MASSRGRGSRGHSPKCGGHGLVTESSTPQSASPPINAGSADWSKPPTIHWDKKNSPHTACLIEWCKVNQEACLKIFSDSAKDAKEEGRTCQQMTTQKNVYLQQLAATIFENDEDLKVREYFKAHPLAFTKPIQSQFTFYFSLRKKYNEINMQLGQTGAGLSFEAINGNEMIKSMLGLLVAFPWPGLCSRDCESLWDRQREGKEIPPLVDDEDHLDVENDEGGDSGPQNEELEPGQINESEVGGDDDFPMDENNVPPLPHTNNDLDWPEWDENDSSGLSSSPQLPQPQASSSNSSLVPSFQLPASTSHRPIIPLLDMNHNQMMQMDFSSDNSDASMSQMMKCLTVHSRKASDTHHSGHTSSDQDSDPLSTTSNRSASRKRPCDMAAKFNAKLNDASDSLMRHIQDSTTAKIEHKCLKIESKLAGIKLKAHLTRDKCEHVLWHTSIAQSYEQAMADERTRQLELEIKLEQVKLEHLALEKEMSRQGN</sequence>
<reference evidence="3" key="2">
    <citation type="submission" date="2015-01" db="EMBL/GenBank/DDBJ databases">
        <title>Evolutionary Origins and Diversification of the Mycorrhizal Mutualists.</title>
        <authorList>
            <consortium name="DOE Joint Genome Institute"/>
            <consortium name="Mycorrhizal Genomics Consortium"/>
            <person name="Kohler A."/>
            <person name="Kuo A."/>
            <person name="Nagy L.G."/>
            <person name="Floudas D."/>
            <person name="Copeland A."/>
            <person name="Barry K.W."/>
            <person name="Cichocki N."/>
            <person name="Veneault-Fourrey C."/>
            <person name="LaButti K."/>
            <person name="Lindquist E.A."/>
            <person name="Lipzen A."/>
            <person name="Lundell T."/>
            <person name="Morin E."/>
            <person name="Murat C."/>
            <person name="Riley R."/>
            <person name="Ohm R."/>
            <person name="Sun H."/>
            <person name="Tunlid A."/>
            <person name="Henrissat B."/>
            <person name="Grigoriev I.V."/>
            <person name="Hibbett D.S."/>
            <person name="Martin F."/>
        </authorList>
    </citation>
    <scope>NUCLEOTIDE SEQUENCE [LARGE SCALE GENOMIC DNA]</scope>
    <source>
        <strain evidence="3">UH-Slu-Lm8-n1</strain>
    </source>
</reference>
<dbReference type="STRING" id="930992.A0A0C9ZSM7"/>
<dbReference type="Proteomes" id="UP000054485">
    <property type="component" value="Unassembled WGS sequence"/>
</dbReference>
<reference evidence="2 3" key="1">
    <citation type="submission" date="2014-04" db="EMBL/GenBank/DDBJ databases">
        <authorList>
            <consortium name="DOE Joint Genome Institute"/>
            <person name="Kuo A."/>
            <person name="Ruytinx J."/>
            <person name="Rineau F."/>
            <person name="Colpaert J."/>
            <person name="Kohler A."/>
            <person name="Nagy L.G."/>
            <person name="Floudas D."/>
            <person name="Copeland A."/>
            <person name="Barry K.W."/>
            <person name="Cichocki N."/>
            <person name="Veneault-Fourrey C."/>
            <person name="LaButti K."/>
            <person name="Lindquist E.A."/>
            <person name="Lipzen A."/>
            <person name="Lundell T."/>
            <person name="Morin E."/>
            <person name="Murat C."/>
            <person name="Sun H."/>
            <person name="Tunlid A."/>
            <person name="Henrissat B."/>
            <person name="Grigoriev I.V."/>
            <person name="Hibbett D.S."/>
            <person name="Martin F."/>
            <person name="Nordberg H.P."/>
            <person name="Cantor M.N."/>
            <person name="Hua S.X."/>
        </authorList>
    </citation>
    <scope>NUCLEOTIDE SEQUENCE [LARGE SCALE GENOMIC DNA]</scope>
    <source>
        <strain evidence="2 3">UH-Slu-Lm8-n1</strain>
    </source>
</reference>
<name>A0A0C9ZSM7_9AGAM</name>
<feature type="region of interest" description="Disordered" evidence="1">
    <location>
        <begin position="1"/>
        <end position="49"/>
    </location>
</feature>
<dbReference type="EMBL" id="KN836301">
    <property type="protein sequence ID" value="KIK32296.1"/>
    <property type="molecule type" value="Genomic_DNA"/>
</dbReference>
<feature type="compositionally biased region" description="Low complexity" evidence="1">
    <location>
        <begin position="274"/>
        <end position="301"/>
    </location>
</feature>
<organism evidence="2 3">
    <name type="scientific">Suillus luteus UH-Slu-Lm8-n1</name>
    <dbReference type="NCBI Taxonomy" id="930992"/>
    <lineage>
        <taxon>Eukaryota</taxon>
        <taxon>Fungi</taxon>
        <taxon>Dikarya</taxon>
        <taxon>Basidiomycota</taxon>
        <taxon>Agaricomycotina</taxon>
        <taxon>Agaricomycetes</taxon>
        <taxon>Agaricomycetidae</taxon>
        <taxon>Boletales</taxon>
        <taxon>Suillineae</taxon>
        <taxon>Suillaceae</taxon>
        <taxon>Suillus</taxon>
    </lineage>
</organism>
<proteinExistence type="predicted"/>
<accession>A0A0C9ZSM7</accession>
<feature type="region of interest" description="Disordered" evidence="1">
    <location>
        <begin position="344"/>
        <end position="381"/>
    </location>
</feature>
<evidence type="ECO:0000256" key="1">
    <source>
        <dbReference type="SAM" id="MobiDB-lite"/>
    </source>
</evidence>
<protein>
    <submittedName>
        <fullName evidence="2">Uncharacterized protein</fullName>
    </submittedName>
</protein>
<evidence type="ECO:0000313" key="2">
    <source>
        <dbReference type="EMBL" id="KIK32296.1"/>
    </source>
</evidence>
<dbReference type="InParanoid" id="A0A0C9ZSM7"/>
<dbReference type="OrthoDB" id="3182376at2759"/>